<protein>
    <submittedName>
        <fullName evidence="1">Uncharacterized protein</fullName>
    </submittedName>
</protein>
<keyword evidence="2" id="KW-1185">Reference proteome</keyword>
<dbReference type="Proteomes" id="UP001352852">
    <property type="component" value="Unassembled WGS sequence"/>
</dbReference>
<evidence type="ECO:0000313" key="2">
    <source>
        <dbReference type="Proteomes" id="UP001352852"/>
    </source>
</evidence>
<organism evidence="1 2">
    <name type="scientific">Characodon lateralis</name>
    <dbReference type="NCBI Taxonomy" id="208331"/>
    <lineage>
        <taxon>Eukaryota</taxon>
        <taxon>Metazoa</taxon>
        <taxon>Chordata</taxon>
        <taxon>Craniata</taxon>
        <taxon>Vertebrata</taxon>
        <taxon>Euteleostomi</taxon>
        <taxon>Actinopterygii</taxon>
        <taxon>Neopterygii</taxon>
        <taxon>Teleostei</taxon>
        <taxon>Neoteleostei</taxon>
        <taxon>Acanthomorphata</taxon>
        <taxon>Ovalentaria</taxon>
        <taxon>Atherinomorphae</taxon>
        <taxon>Cyprinodontiformes</taxon>
        <taxon>Goodeidae</taxon>
        <taxon>Characodon</taxon>
    </lineage>
</organism>
<sequence>MDFMIFPIPPLNKVKCRHTCHGSDMLVGLQLVYGNVEVGVGLTVMISLKILWSGGRLQGGSVFRFEAKSSKNNRNTPSKLQLKVHSCSGRFPQFLVTYYCQLLEFK</sequence>
<reference evidence="1 2" key="1">
    <citation type="submission" date="2021-06" db="EMBL/GenBank/DDBJ databases">
        <authorList>
            <person name="Palmer J.M."/>
        </authorList>
    </citation>
    <scope>NUCLEOTIDE SEQUENCE [LARGE SCALE GENOMIC DNA]</scope>
    <source>
        <strain evidence="1 2">CL_MEX2019</strain>
        <tissue evidence="1">Muscle</tissue>
    </source>
</reference>
<accession>A0ABU7EQJ3</accession>
<gene>
    <name evidence="1" type="ORF">CHARACLAT_032568</name>
</gene>
<name>A0ABU7EQJ3_9TELE</name>
<dbReference type="EMBL" id="JAHUTJ010063285">
    <property type="protein sequence ID" value="MED6289066.1"/>
    <property type="molecule type" value="Genomic_DNA"/>
</dbReference>
<evidence type="ECO:0000313" key="1">
    <source>
        <dbReference type="EMBL" id="MED6289066.1"/>
    </source>
</evidence>
<proteinExistence type="predicted"/>
<comment type="caution">
    <text evidence="1">The sequence shown here is derived from an EMBL/GenBank/DDBJ whole genome shotgun (WGS) entry which is preliminary data.</text>
</comment>